<comment type="caution">
    <text evidence="1">The sequence shown here is derived from an EMBL/GenBank/DDBJ whole genome shotgun (WGS) entry which is preliminary data.</text>
</comment>
<sequence length="105" mass="11376">MYFIVLLDYGDTDGRAQELVTSSARQFSAYGAVHSTIRSPSISSELILSILDPSTPGPLSPKNSFTPSSFFPSHRNLFSLLPLLSQRGRAPPSVFTELGLCDSPD</sequence>
<dbReference type="EMBL" id="JAWDGP010001363">
    <property type="protein sequence ID" value="KAK3792558.1"/>
    <property type="molecule type" value="Genomic_DNA"/>
</dbReference>
<gene>
    <name evidence="1" type="ORF">RRG08_009917</name>
</gene>
<proteinExistence type="predicted"/>
<reference evidence="1" key="1">
    <citation type="journal article" date="2023" name="G3 (Bethesda)">
        <title>A reference genome for the long-term kleptoplast-retaining sea slug Elysia crispata morphotype clarki.</title>
        <authorList>
            <person name="Eastman K.E."/>
            <person name="Pendleton A.L."/>
            <person name="Shaikh M.A."/>
            <person name="Suttiyut T."/>
            <person name="Ogas R."/>
            <person name="Tomko P."/>
            <person name="Gavelis G."/>
            <person name="Widhalm J.R."/>
            <person name="Wisecaver J.H."/>
        </authorList>
    </citation>
    <scope>NUCLEOTIDE SEQUENCE</scope>
    <source>
        <strain evidence="1">ECLA1</strain>
    </source>
</reference>
<keyword evidence="2" id="KW-1185">Reference proteome</keyword>
<organism evidence="1 2">
    <name type="scientific">Elysia crispata</name>
    <name type="common">lettuce slug</name>
    <dbReference type="NCBI Taxonomy" id="231223"/>
    <lineage>
        <taxon>Eukaryota</taxon>
        <taxon>Metazoa</taxon>
        <taxon>Spiralia</taxon>
        <taxon>Lophotrochozoa</taxon>
        <taxon>Mollusca</taxon>
        <taxon>Gastropoda</taxon>
        <taxon>Heterobranchia</taxon>
        <taxon>Euthyneura</taxon>
        <taxon>Panpulmonata</taxon>
        <taxon>Sacoglossa</taxon>
        <taxon>Placobranchoidea</taxon>
        <taxon>Plakobranchidae</taxon>
        <taxon>Elysia</taxon>
    </lineage>
</organism>
<accession>A0AAE1ARH6</accession>
<name>A0AAE1ARH6_9GAST</name>
<evidence type="ECO:0000313" key="1">
    <source>
        <dbReference type="EMBL" id="KAK3792558.1"/>
    </source>
</evidence>
<dbReference type="Proteomes" id="UP001283361">
    <property type="component" value="Unassembled WGS sequence"/>
</dbReference>
<dbReference type="AlphaFoldDB" id="A0AAE1ARH6"/>
<evidence type="ECO:0000313" key="2">
    <source>
        <dbReference type="Proteomes" id="UP001283361"/>
    </source>
</evidence>
<protein>
    <submittedName>
        <fullName evidence="1">Uncharacterized protein</fullName>
    </submittedName>
</protein>